<dbReference type="KEGG" id="mpi:Mpet_0810"/>
<gene>
    <name evidence="1" type="ordered locus">Mpet_0810</name>
</gene>
<dbReference type="HOGENOM" id="CLU_2695824_0_0_2"/>
<organism evidence="1 2">
    <name type="scientific">Methanolacinia petrolearia (strain DSM 11571 / OCM 486 / SEBR 4847)</name>
    <name type="common">Methanoplanus petrolearius</name>
    <dbReference type="NCBI Taxonomy" id="679926"/>
    <lineage>
        <taxon>Archaea</taxon>
        <taxon>Methanobacteriati</taxon>
        <taxon>Methanobacteriota</taxon>
        <taxon>Stenosarchaea group</taxon>
        <taxon>Methanomicrobia</taxon>
        <taxon>Methanomicrobiales</taxon>
        <taxon>Methanomicrobiaceae</taxon>
        <taxon>Methanolacinia</taxon>
    </lineage>
</organism>
<evidence type="ECO:0000313" key="1">
    <source>
        <dbReference type="EMBL" id="ADN35583.1"/>
    </source>
</evidence>
<proteinExistence type="predicted"/>
<dbReference type="Proteomes" id="UP000006565">
    <property type="component" value="Chromosome"/>
</dbReference>
<dbReference type="EMBL" id="CP002117">
    <property type="protein sequence ID" value="ADN35583.1"/>
    <property type="molecule type" value="Genomic_DNA"/>
</dbReference>
<reference evidence="1 2" key="1">
    <citation type="journal article" date="2010" name="Stand. Genomic Sci.">
        <title>Complete genome sequence of Methanoplanus petrolearius type strain (SEBR 4847).</title>
        <authorList>
            <person name="Brambilla E."/>
            <person name="Djao O.D."/>
            <person name="Daligault H."/>
            <person name="Lapidus A."/>
            <person name="Lucas S."/>
            <person name="Hammon N."/>
            <person name="Nolan M."/>
            <person name="Tice H."/>
            <person name="Cheng J.F."/>
            <person name="Han C."/>
            <person name="Tapia R."/>
            <person name="Goodwin L."/>
            <person name="Pitluck S."/>
            <person name="Liolios K."/>
            <person name="Ivanova N."/>
            <person name="Mavromatis K."/>
            <person name="Mikhailova N."/>
            <person name="Pati A."/>
            <person name="Chen A."/>
            <person name="Palaniappan K."/>
            <person name="Land M."/>
            <person name="Hauser L."/>
            <person name="Chang Y.J."/>
            <person name="Jeffries C.D."/>
            <person name="Rohde M."/>
            <person name="Spring S."/>
            <person name="Sikorski J."/>
            <person name="Goker M."/>
            <person name="Woyke T."/>
            <person name="Bristow J."/>
            <person name="Eisen J.A."/>
            <person name="Markowitz V."/>
            <person name="Hugenholtz P."/>
            <person name="Kyrpides N.C."/>
            <person name="Klenk H.P."/>
        </authorList>
    </citation>
    <scope>NUCLEOTIDE SEQUENCE [LARGE SCALE GENOMIC DNA]</scope>
    <source>
        <strain evidence="2">DSM 11571 / OCM 486 / SEBR 4847</strain>
    </source>
</reference>
<name>E1RIZ5_METP4</name>
<evidence type="ECO:0000313" key="2">
    <source>
        <dbReference type="Proteomes" id="UP000006565"/>
    </source>
</evidence>
<dbReference type="STRING" id="679926.Mpet_0810"/>
<accession>E1RIZ5</accession>
<dbReference type="AlphaFoldDB" id="E1RIZ5"/>
<sequence>MHKLFVSLFQLHSPVKNRKKEIIWDLCDLRVFITPFPVFMRGQRSPDFWQPASGTIISTMPAKMKLNAFIGDQ</sequence>
<keyword evidence="2" id="KW-1185">Reference proteome</keyword>
<protein>
    <submittedName>
        <fullName evidence="1">Uncharacterized protein</fullName>
    </submittedName>
</protein>